<feature type="domain" description="GtrA/DPMS transmembrane" evidence="7">
    <location>
        <begin position="20"/>
        <end position="135"/>
    </location>
</feature>
<dbReference type="GO" id="GO:0000271">
    <property type="term" value="P:polysaccharide biosynthetic process"/>
    <property type="evidence" value="ECO:0007669"/>
    <property type="project" value="InterPro"/>
</dbReference>
<evidence type="ECO:0000256" key="6">
    <source>
        <dbReference type="SAM" id="Phobius"/>
    </source>
</evidence>
<keyword evidence="3 6" id="KW-0812">Transmembrane</keyword>
<evidence type="ECO:0000313" key="9">
    <source>
        <dbReference type="Proteomes" id="UP000198346"/>
    </source>
</evidence>
<evidence type="ECO:0000256" key="5">
    <source>
        <dbReference type="ARBA" id="ARBA00023136"/>
    </source>
</evidence>
<proteinExistence type="inferred from homology"/>
<evidence type="ECO:0000259" key="7">
    <source>
        <dbReference type="Pfam" id="PF04138"/>
    </source>
</evidence>
<accession>A0A239PLK9</accession>
<evidence type="ECO:0000313" key="8">
    <source>
        <dbReference type="EMBL" id="SNT68440.1"/>
    </source>
</evidence>
<comment type="subcellular location">
    <subcellularLocation>
        <location evidence="1">Membrane</location>
        <topology evidence="1">Multi-pass membrane protein</topology>
    </subcellularLocation>
</comment>
<dbReference type="Pfam" id="PF04138">
    <property type="entry name" value="GtrA_DPMS_TM"/>
    <property type="match status" value="1"/>
</dbReference>
<dbReference type="EMBL" id="FZQA01000001">
    <property type="protein sequence ID" value="SNT68440.1"/>
    <property type="molecule type" value="Genomic_DNA"/>
</dbReference>
<keyword evidence="4 6" id="KW-1133">Transmembrane helix</keyword>
<feature type="transmembrane region" description="Helical" evidence="6">
    <location>
        <begin position="47"/>
        <end position="66"/>
    </location>
</feature>
<reference evidence="8 9" key="1">
    <citation type="submission" date="2017-07" db="EMBL/GenBank/DDBJ databases">
        <authorList>
            <person name="Sun Z.S."/>
            <person name="Albrecht U."/>
            <person name="Echele G."/>
            <person name="Lee C.C."/>
        </authorList>
    </citation>
    <scope>NUCLEOTIDE SEQUENCE [LARGE SCALE GENOMIC DNA]</scope>
    <source>
        <strain evidence="8 9">CGMCC 1.12710</strain>
    </source>
</reference>
<dbReference type="InterPro" id="IPR051401">
    <property type="entry name" value="GtrA_CellWall_Glycosyl"/>
</dbReference>
<dbReference type="InterPro" id="IPR007267">
    <property type="entry name" value="GtrA_DPMS_TM"/>
</dbReference>
<comment type="similarity">
    <text evidence="2">Belongs to the GtrA family.</text>
</comment>
<dbReference type="Proteomes" id="UP000198346">
    <property type="component" value="Unassembled WGS sequence"/>
</dbReference>
<evidence type="ECO:0000256" key="4">
    <source>
        <dbReference type="ARBA" id="ARBA00022989"/>
    </source>
</evidence>
<feature type="transmembrane region" description="Helical" evidence="6">
    <location>
        <begin position="21"/>
        <end position="41"/>
    </location>
</feature>
<dbReference type="GO" id="GO:0005886">
    <property type="term" value="C:plasma membrane"/>
    <property type="evidence" value="ECO:0007669"/>
    <property type="project" value="TreeGrafter"/>
</dbReference>
<protein>
    <submittedName>
        <fullName evidence="8">Putative flippase GtrA (Transmembrane translocase of bactoprenol-linked glucose)</fullName>
    </submittedName>
</protein>
<keyword evidence="5 6" id="KW-0472">Membrane</keyword>
<evidence type="ECO:0000256" key="2">
    <source>
        <dbReference type="ARBA" id="ARBA00009399"/>
    </source>
</evidence>
<feature type="transmembrane region" description="Helical" evidence="6">
    <location>
        <begin position="87"/>
        <end position="106"/>
    </location>
</feature>
<organism evidence="8 9">
    <name type="scientific">Amphiplicatus metriothermophilus</name>
    <dbReference type="NCBI Taxonomy" id="1519374"/>
    <lineage>
        <taxon>Bacteria</taxon>
        <taxon>Pseudomonadati</taxon>
        <taxon>Pseudomonadota</taxon>
        <taxon>Alphaproteobacteria</taxon>
        <taxon>Parvularculales</taxon>
        <taxon>Parvularculaceae</taxon>
        <taxon>Amphiplicatus</taxon>
    </lineage>
</organism>
<keyword evidence="9" id="KW-1185">Reference proteome</keyword>
<dbReference type="PANTHER" id="PTHR38459">
    <property type="entry name" value="PROPHAGE BACTOPRENOL-LINKED GLUCOSE TRANSLOCASE HOMOLOG"/>
    <property type="match status" value="1"/>
</dbReference>
<dbReference type="AlphaFoldDB" id="A0A239PLK9"/>
<evidence type="ECO:0000256" key="1">
    <source>
        <dbReference type="ARBA" id="ARBA00004141"/>
    </source>
</evidence>
<evidence type="ECO:0000256" key="3">
    <source>
        <dbReference type="ARBA" id="ARBA00022692"/>
    </source>
</evidence>
<dbReference type="PANTHER" id="PTHR38459:SF1">
    <property type="entry name" value="PROPHAGE BACTOPRENOL-LINKED GLUCOSE TRANSLOCASE HOMOLOG"/>
    <property type="match status" value="1"/>
</dbReference>
<feature type="transmembrane region" description="Helical" evidence="6">
    <location>
        <begin position="112"/>
        <end position="135"/>
    </location>
</feature>
<dbReference type="RefSeq" id="WP_089411382.1">
    <property type="nucleotide sequence ID" value="NZ_FZQA01000001.1"/>
</dbReference>
<sequence>MNRSAARSLFKTPHARRMARFGAVGVFNTVTDASVYAGLVALGAPPLLANAVGFLCANIQSYAVNAHVTFRGADGRVRLSPGGYAKFALGHSLSLVLSSVIIFLTAGSLGPYLAKGLAIACNFLVNYWVSARFVFADTAERSRKASDAP</sequence>
<gene>
    <name evidence="8" type="ORF">SAMN06297382_0942</name>
</gene>
<name>A0A239PLK9_9PROT</name>